<dbReference type="Proteomes" id="UP000298416">
    <property type="component" value="Unassembled WGS sequence"/>
</dbReference>
<feature type="region of interest" description="Disordered" evidence="1">
    <location>
        <begin position="111"/>
        <end position="155"/>
    </location>
</feature>
<evidence type="ECO:0000259" key="2">
    <source>
        <dbReference type="Pfam" id="PF14309"/>
    </source>
</evidence>
<name>A0A8X9AA71_SALSN</name>
<evidence type="ECO:0000313" key="4">
    <source>
        <dbReference type="Proteomes" id="UP000298416"/>
    </source>
</evidence>
<dbReference type="PANTHER" id="PTHR37613">
    <property type="entry name" value="DUF4378 DOMAIN PROTEIN"/>
    <property type="match status" value="1"/>
</dbReference>
<comment type="caution">
    <text evidence="3">The sequence shown here is derived from an EMBL/GenBank/DDBJ whole genome shotgun (WGS) entry which is preliminary data.</text>
</comment>
<reference evidence="3" key="2">
    <citation type="submission" date="2020-08" db="EMBL/GenBank/DDBJ databases">
        <title>Plant Genome Project.</title>
        <authorList>
            <person name="Zhang R.-G."/>
        </authorList>
    </citation>
    <scope>NUCLEOTIDE SEQUENCE</scope>
    <source>
        <strain evidence="3">Huo1</strain>
        <tissue evidence="3">Leaf</tissue>
    </source>
</reference>
<dbReference type="Pfam" id="PF14309">
    <property type="entry name" value="DUF4378"/>
    <property type="match status" value="1"/>
</dbReference>
<dbReference type="PANTHER" id="PTHR37613:SF4">
    <property type="entry name" value="DUF4378 DOMAIN-CONTAINING PROTEIN"/>
    <property type="match status" value="1"/>
</dbReference>
<dbReference type="EMBL" id="PNBA02000002">
    <property type="protein sequence ID" value="KAG6434727.1"/>
    <property type="molecule type" value="Genomic_DNA"/>
</dbReference>
<reference evidence="3" key="1">
    <citation type="submission" date="2018-01" db="EMBL/GenBank/DDBJ databases">
        <authorList>
            <person name="Mao J.F."/>
        </authorList>
    </citation>
    <scope>NUCLEOTIDE SEQUENCE</scope>
    <source>
        <strain evidence="3">Huo1</strain>
        <tissue evidence="3">Leaf</tissue>
    </source>
</reference>
<evidence type="ECO:0000313" key="3">
    <source>
        <dbReference type="EMBL" id="KAG6434727.1"/>
    </source>
</evidence>
<feature type="domain" description="DUF4378" evidence="2">
    <location>
        <begin position="152"/>
        <end position="272"/>
    </location>
</feature>
<keyword evidence="4" id="KW-1185">Reference proteome</keyword>
<protein>
    <recommendedName>
        <fullName evidence="2">DUF4378 domain-containing protein</fullName>
    </recommendedName>
</protein>
<gene>
    <name evidence="3" type="ORF">SASPL_106369</name>
</gene>
<accession>A0A8X9AA71</accession>
<proteinExistence type="predicted"/>
<organism evidence="3">
    <name type="scientific">Salvia splendens</name>
    <name type="common">Scarlet sage</name>
    <dbReference type="NCBI Taxonomy" id="180675"/>
    <lineage>
        <taxon>Eukaryota</taxon>
        <taxon>Viridiplantae</taxon>
        <taxon>Streptophyta</taxon>
        <taxon>Embryophyta</taxon>
        <taxon>Tracheophyta</taxon>
        <taxon>Spermatophyta</taxon>
        <taxon>Magnoliopsida</taxon>
        <taxon>eudicotyledons</taxon>
        <taxon>Gunneridae</taxon>
        <taxon>Pentapetalae</taxon>
        <taxon>asterids</taxon>
        <taxon>lamiids</taxon>
        <taxon>Lamiales</taxon>
        <taxon>Lamiaceae</taxon>
        <taxon>Nepetoideae</taxon>
        <taxon>Mentheae</taxon>
        <taxon>Salviinae</taxon>
        <taxon>Salvia</taxon>
        <taxon>Salvia subgen. Calosphace</taxon>
        <taxon>core Calosphace</taxon>
    </lineage>
</organism>
<sequence length="277" mass="32131">MPKLLGEFLQEQQEPFALEVYLLERGFARCSLKKTRRQAIPNCSEVVRAVFSRILLHNNRKKIKNPRKNDDKKYEDEFSSTTFYSSCSDLEDERSVEEDFDKQLSPISVLKETESKASPLHQRQYKFKKTKGESSNSISQRKSKHKTAPKSKECMEHSHDYHYSINKRALQHSKKLLVDCVREVIENERRHDGEGGGGKQLKKILGAEELWKAVCENVWQWSQESIHENNISHLVKCDFMATLGEWGFDSQQRKDEVSIEIGDAILEDIINEIVTPC</sequence>
<dbReference type="AlphaFoldDB" id="A0A8X9AA71"/>
<evidence type="ECO:0000256" key="1">
    <source>
        <dbReference type="SAM" id="MobiDB-lite"/>
    </source>
</evidence>
<dbReference type="InterPro" id="IPR025486">
    <property type="entry name" value="DUF4378"/>
</dbReference>